<reference evidence="4 5" key="1">
    <citation type="journal article" date="2006" name="Genome Biol.">
        <title>Genomic analysis reveals that Pseudomonas aeruginosa virulence is combinatorial.</title>
        <authorList>
            <person name="Lee D.G."/>
            <person name="Urbach J.M."/>
            <person name="Wu G."/>
            <person name="Liberati N.T."/>
            <person name="Feinbaum R.L."/>
            <person name="Miyata S."/>
            <person name="Diggins L.T."/>
            <person name="He J."/>
            <person name="Saucier M."/>
            <person name="Deziel E."/>
            <person name="Friedman L."/>
            <person name="Li L."/>
            <person name="Grills G."/>
            <person name="Montgomery K."/>
            <person name="Kucherlapati R."/>
            <person name="Rahme L.G."/>
            <person name="Ausubel F.M."/>
        </authorList>
    </citation>
    <scope>NUCLEOTIDE SEQUENCE [LARGE SCALE GENOMIC DNA]</scope>
    <source>
        <strain evidence="4 5">UCBPP-PA14</strain>
    </source>
</reference>
<keyword evidence="2" id="KW-0732">Signal</keyword>
<feature type="chain" id="PRO_5030007736" description="Metallo-beta-lactamase domain-containing protein" evidence="2">
    <location>
        <begin position="25"/>
        <end position="361"/>
    </location>
</feature>
<dbReference type="Gene3D" id="3.60.15.10">
    <property type="entry name" value="Ribonuclease Z/Hydroxyacylglutathione hydrolase-like"/>
    <property type="match status" value="1"/>
</dbReference>
<dbReference type="InterPro" id="IPR036866">
    <property type="entry name" value="RibonucZ/Hydroxyglut_hydro"/>
</dbReference>
<dbReference type="PANTHER" id="PTHR15032">
    <property type="entry name" value="N-ACYL-PHOSPHATIDYLETHANOLAMINE-HYDROLYZING PHOSPHOLIPASE D"/>
    <property type="match status" value="1"/>
</dbReference>
<accession>A0A0H2ZFT3</accession>
<sequence>MPSLRPTWLISLLTLAGCAGSAYQGPPSDHFDGERFRNIQPTAHKSLRDLLKWQWNRPPQRPWVALPPTATPPRVNERARGEELRVTYINHATLLIQHRGLNILTDPVWSQRVSPLAFIGPKRHHPPGLTLDQLPPIDLVLVSHNHYDHLDLETLRQLHRRWPTAKVVSGLGNAGLIRQTGFADVVEIDWWQAVPLGAGLTLHGVPVQHWSSRTRSDTNRTLWLGFVIDSPDGPLLFPGDTGLGPEFGLIHQRFGAMRFAALPIGAYEPRWFMRDHHMNPDDAVQAHRTLQAQTSMAIHFGTFNLTDEQQDDPPKALQAALRSQGVDPATFGTPKPGEQWRVAPRNVAQEAEATRREQQLR</sequence>
<feature type="domain" description="Metallo-beta-lactamase" evidence="3">
    <location>
        <begin position="102"/>
        <end position="300"/>
    </location>
</feature>
<dbReference type="InterPro" id="IPR001279">
    <property type="entry name" value="Metallo-B-lactamas"/>
</dbReference>
<dbReference type="PROSITE" id="PS51257">
    <property type="entry name" value="PROKAR_LIPOPROTEIN"/>
    <property type="match status" value="1"/>
</dbReference>
<dbReference type="HOGENOM" id="CLU_020884_1_1_6"/>
<evidence type="ECO:0000313" key="4">
    <source>
        <dbReference type="EMBL" id="ABJ13245.1"/>
    </source>
</evidence>
<feature type="compositionally biased region" description="Basic and acidic residues" evidence="1">
    <location>
        <begin position="352"/>
        <end position="361"/>
    </location>
</feature>
<dbReference type="Pfam" id="PF12706">
    <property type="entry name" value="Lactamase_B_2"/>
    <property type="match status" value="1"/>
</dbReference>
<gene>
    <name evidence="4" type="ordered locus">PA14_12530</name>
</gene>
<name>A0A0H2ZFT3_PSEAB</name>
<feature type="signal peptide" evidence="2">
    <location>
        <begin position="1"/>
        <end position="24"/>
    </location>
</feature>
<dbReference type="GO" id="GO:0005737">
    <property type="term" value="C:cytoplasm"/>
    <property type="evidence" value="ECO:0007669"/>
    <property type="project" value="TreeGrafter"/>
</dbReference>
<dbReference type="EMBL" id="CP000438">
    <property type="protein sequence ID" value="ABJ13245.1"/>
    <property type="molecule type" value="Genomic_DNA"/>
</dbReference>
<proteinExistence type="predicted"/>
<evidence type="ECO:0000256" key="1">
    <source>
        <dbReference type="SAM" id="MobiDB-lite"/>
    </source>
</evidence>
<organism evidence="4 5">
    <name type="scientific">Pseudomonas aeruginosa (strain UCBPP-PA14)</name>
    <dbReference type="NCBI Taxonomy" id="208963"/>
    <lineage>
        <taxon>Bacteria</taxon>
        <taxon>Pseudomonadati</taxon>
        <taxon>Pseudomonadota</taxon>
        <taxon>Gammaproteobacteria</taxon>
        <taxon>Pseudomonadales</taxon>
        <taxon>Pseudomonadaceae</taxon>
        <taxon>Pseudomonas</taxon>
    </lineage>
</organism>
<feature type="region of interest" description="Disordered" evidence="1">
    <location>
        <begin position="322"/>
        <end position="361"/>
    </location>
</feature>
<dbReference type="RefSeq" id="WP_003119208.1">
    <property type="nucleotide sequence ID" value="NC_008463.1"/>
</dbReference>
<dbReference type="KEGG" id="pau:PA14_12530"/>
<dbReference type="PANTHER" id="PTHR15032:SF4">
    <property type="entry name" value="N-ACYL-PHOSPHATIDYLETHANOLAMINE-HYDROLYZING PHOSPHOLIPASE D"/>
    <property type="match status" value="1"/>
</dbReference>
<evidence type="ECO:0000259" key="3">
    <source>
        <dbReference type="Pfam" id="PF12706"/>
    </source>
</evidence>
<dbReference type="AlphaFoldDB" id="A0A0H2ZFT3"/>
<dbReference type="Proteomes" id="UP000000653">
    <property type="component" value="Chromosome"/>
</dbReference>
<evidence type="ECO:0000313" key="5">
    <source>
        <dbReference type="Proteomes" id="UP000000653"/>
    </source>
</evidence>
<dbReference type="SUPFAM" id="SSF56281">
    <property type="entry name" value="Metallo-hydrolase/oxidoreductase"/>
    <property type="match status" value="1"/>
</dbReference>
<evidence type="ECO:0000256" key="2">
    <source>
        <dbReference type="SAM" id="SignalP"/>
    </source>
</evidence>
<dbReference type="BioCyc" id="PAER208963:G1G74-1036-MONOMER"/>
<protein>
    <recommendedName>
        <fullName evidence="3">Metallo-beta-lactamase domain-containing protein</fullName>
    </recommendedName>
</protein>